<keyword evidence="2" id="KW-0833">Ubl conjugation pathway</keyword>
<evidence type="ECO:0000313" key="6">
    <source>
        <dbReference type="EMBL" id="PVU84604.1"/>
    </source>
</evidence>
<dbReference type="InterPro" id="IPR055417">
    <property type="entry name" value="UFD1_N1"/>
</dbReference>
<comment type="similarity">
    <text evidence="1">Belongs to the UFD1 family.</text>
</comment>
<feature type="region of interest" description="Disordered" evidence="3">
    <location>
        <begin position="136"/>
        <end position="160"/>
    </location>
</feature>
<feature type="region of interest" description="Disordered" evidence="3">
    <location>
        <begin position="238"/>
        <end position="267"/>
    </location>
</feature>
<feature type="domain" description="Ubiquitin fusion degradation protein UFD1 N-terminal subdomain 2" evidence="5">
    <location>
        <begin position="55"/>
        <end position="130"/>
    </location>
</feature>
<evidence type="ECO:0000256" key="2">
    <source>
        <dbReference type="ARBA" id="ARBA00022786"/>
    </source>
</evidence>
<dbReference type="PANTHER" id="PTHR12555:SF13">
    <property type="entry name" value="UBIQUITIN RECOGNITION FACTOR IN ER-ASSOCIATED DEGRADATION PROTEIN 1"/>
    <property type="match status" value="1"/>
</dbReference>
<dbReference type="GO" id="GO:0031593">
    <property type="term" value="F:polyubiquitin modification-dependent protein binding"/>
    <property type="evidence" value="ECO:0007669"/>
    <property type="project" value="TreeGrafter"/>
</dbReference>
<evidence type="ECO:0000256" key="3">
    <source>
        <dbReference type="SAM" id="MobiDB-lite"/>
    </source>
</evidence>
<dbReference type="GO" id="GO:0006511">
    <property type="term" value="P:ubiquitin-dependent protein catabolic process"/>
    <property type="evidence" value="ECO:0007669"/>
    <property type="project" value="InterPro"/>
</dbReference>
<name>A0A2T9Z7M4_9FUNG</name>
<evidence type="ECO:0000313" key="7">
    <source>
        <dbReference type="EMBL" id="PVV00599.1"/>
    </source>
</evidence>
<evidence type="ECO:0000259" key="4">
    <source>
        <dbReference type="Pfam" id="PF03152"/>
    </source>
</evidence>
<dbReference type="PANTHER" id="PTHR12555">
    <property type="entry name" value="UBIQUITIN FUSION DEGRADATON PROTEIN 1"/>
    <property type="match status" value="1"/>
</dbReference>
<reference evidence="7 8" key="1">
    <citation type="journal article" date="2018" name="MBio">
        <title>Comparative Genomics Reveals the Core Gene Toolbox for the Fungus-Insect Symbiosis.</title>
        <authorList>
            <person name="Wang Y."/>
            <person name="Stata M."/>
            <person name="Wang W."/>
            <person name="Stajich J.E."/>
            <person name="White M.M."/>
            <person name="Moncalvo J.M."/>
        </authorList>
    </citation>
    <scope>NUCLEOTIDE SEQUENCE [LARGE SCALE GENOMIC DNA]</scope>
    <source>
        <strain evidence="7 8">SC-DP-2</strain>
    </source>
</reference>
<feature type="compositionally biased region" description="Polar residues" evidence="3">
    <location>
        <begin position="242"/>
        <end position="257"/>
    </location>
</feature>
<accession>A0A2T9Z7M4</accession>
<sequence>MFAITNPSNGKTTNAGVLEFTADEGHVYLPDWLMKSLELNTRDFVSVENVSLSLGTFVKIQPQSADFLDISDHRAVLENALRNFSALTAGDMFTISYNDKLYDIKVLETKPSSGGISIVETDLQVDFEAPPGYVEPDYSSLQKNAQSSLSKPQSSQTSLHPSLSMAHNIEKLIHESRLKLIKESNTEGSSFKGIRLSGSVNSKKSYAVDLDKDYSEQLSSTEPVELDLPTGHLYFGYPAKKVSNSEPPESPTFSGTGQALRAPKKRK</sequence>
<dbReference type="Pfam" id="PF24842">
    <property type="entry name" value="UFD1_N2"/>
    <property type="match status" value="1"/>
</dbReference>
<dbReference type="InterPro" id="IPR004854">
    <property type="entry name" value="Ufd1-like"/>
</dbReference>
<dbReference type="OrthoDB" id="422728at2759"/>
<dbReference type="Pfam" id="PF03152">
    <property type="entry name" value="UFD1_N1"/>
    <property type="match status" value="1"/>
</dbReference>
<organism evidence="7 8">
    <name type="scientific">Smittium megazygosporum</name>
    <dbReference type="NCBI Taxonomy" id="133381"/>
    <lineage>
        <taxon>Eukaryota</taxon>
        <taxon>Fungi</taxon>
        <taxon>Fungi incertae sedis</taxon>
        <taxon>Zoopagomycota</taxon>
        <taxon>Kickxellomycotina</taxon>
        <taxon>Harpellomycetes</taxon>
        <taxon>Harpellales</taxon>
        <taxon>Legeriomycetaceae</taxon>
        <taxon>Smittium</taxon>
    </lineage>
</organism>
<evidence type="ECO:0000313" key="8">
    <source>
        <dbReference type="Proteomes" id="UP000245609"/>
    </source>
</evidence>
<evidence type="ECO:0008006" key="9">
    <source>
        <dbReference type="Google" id="ProtNLM"/>
    </source>
</evidence>
<feature type="compositionally biased region" description="Low complexity" evidence="3">
    <location>
        <begin position="146"/>
        <end position="158"/>
    </location>
</feature>
<dbReference type="Proteomes" id="UP000245609">
    <property type="component" value="Unassembled WGS sequence"/>
</dbReference>
<dbReference type="EMBL" id="MBFS01001851">
    <property type="protein sequence ID" value="PVV00599.1"/>
    <property type="molecule type" value="Genomic_DNA"/>
</dbReference>
<dbReference type="AlphaFoldDB" id="A0A2T9Z7M4"/>
<comment type="caution">
    <text evidence="7">The sequence shown here is derived from an EMBL/GenBank/DDBJ whole genome shotgun (WGS) entry which is preliminary data.</text>
</comment>
<proteinExistence type="inferred from homology"/>
<dbReference type="Gene3D" id="2.40.40.50">
    <property type="entry name" value="Ubiquitin fusion degradation protein UFD1, N-terminal domain"/>
    <property type="match status" value="1"/>
</dbReference>
<dbReference type="EMBL" id="MBFS01003882">
    <property type="protein sequence ID" value="PVU84604.1"/>
    <property type="molecule type" value="Genomic_DNA"/>
</dbReference>
<keyword evidence="8" id="KW-1185">Reference proteome</keyword>
<dbReference type="GO" id="GO:0034098">
    <property type="term" value="C:VCP-NPL4-UFD1 AAA ATPase complex"/>
    <property type="evidence" value="ECO:0007669"/>
    <property type="project" value="TreeGrafter"/>
</dbReference>
<evidence type="ECO:0000259" key="5">
    <source>
        <dbReference type="Pfam" id="PF24842"/>
    </source>
</evidence>
<dbReference type="InterPro" id="IPR055418">
    <property type="entry name" value="UFD1_N2"/>
</dbReference>
<protein>
    <recommendedName>
        <fullName evidence="9">Ubiquitin fusion degradation protein UFD1</fullName>
    </recommendedName>
</protein>
<evidence type="ECO:0000256" key="1">
    <source>
        <dbReference type="ARBA" id="ARBA00006043"/>
    </source>
</evidence>
<dbReference type="InterPro" id="IPR042299">
    <property type="entry name" value="Ufd1-like_Nn"/>
</dbReference>
<gene>
    <name evidence="7" type="ORF">BB560_005015</name>
    <name evidence="6" type="ORF">BB560_007303</name>
</gene>
<dbReference type="Gene3D" id="3.10.330.10">
    <property type="match status" value="1"/>
</dbReference>
<feature type="domain" description="Ubiquitin fusion degradation protein UFD1 N-terminal subdomain 1" evidence="4">
    <location>
        <begin position="1"/>
        <end position="52"/>
    </location>
</feature>
<dbReference type="STRING" id="133381.A0A2T9Z7M4"/>
<dbReference type="GO" id="GO:0036503">
    <property type="term" value="P:ERAD pathway"/>
    <property type="evidence" value="ECO:0007669"/>
    <property type="project" value="TreeGrafter"/>
</dbReference>